<name>A0AB39TTL7_9ACTN</name>
<proteinExistence type="predicted"/>
<feature type="domain" description="Isopropylmalate dehydrogenase-like" evidence="1">
    <location>
        <begin position="22"/>
        <end position="337"/>
    </location>
</feature>
<dbReference type="Pfam" id="PF00180">
    <property type="entry name" value="Iso_dh"/>
    <property type="match status" value="1"/>
</dbReference>
<evidence type="ECO:0000259" key="1">
    <source>
        <dbReference type="SMART" id="SM01329"/>
    </source>
</evidence>
<sequence length="352" mass="37292">MTVSQYPDVAVRSDSPRPEASVLPAALELLESAGLTANWRIVAGQAPDGDGGRKPEAGLLPPFAEPGASAYGLARAARRAWGGTFSVIERRGPLVRSDGTVNVLLFRYELDMSDTGMEFESNSGEQLALVKTAAELGPREIPEQAALGIQAIAPDRVSEFVRTAVGMCRRLDVDDLVVAHKGNSIKHTDGLFALTAAETLESLAGAAGIAWRSLIIDHMAAELVRNPVDYRAILTHSSFADLLAAALAGQMTTDQLGVCTTYDPAGRPLFGHDPALDTSAPDADPERWRVRRLASTLAAGAALAEHLRLPPAGRALRRAAAELVRRDGGPIGWDQAVTTARKSLRAEGPARS</sequence>
<dbReference type="Gene3D" id="3.40.718.10">
    <property type="entry name" value="Isopropylmalate Dehydrogenase"/>
    <property type="match status" value="1"/>
</dbReference>
<dbReference type="SMART" id="SM01329">
    <property type="entry name" value="Iso_dh"/>
    <property type="match status" value="1"/>
</dbReference>
<gene>
    <name evidence="2" type="ORF">AB2U05_30270</name>
</gene>
<accession>A0AB39TTL7</accession>
<organism evidence="2">
    <name type="scientific">Streptomyces sp. Y1</name>
    <dbReference type="NCBI Taxonomy" id="3238634"/>
    <lineage>
        <taxon>Bacteria</taxon>
        <taxon>Bacillati</taxon>
        <taxon>Actinomycetota</taxon>
        <taxon>Actinomycetes</taxon>
        <taxon>Kitasatosporales</taxon>
        <taxon>Streptomycetaceae</taxon>
        <taxon>Streptomyces</taxon>
    </lineage>
</organism>
<dbReference type="EMBL" id="CP163445">
    <property type="protein sequence ID" value="XDQ82474.1"/>
    <property type="molecule type" value="Genomic_DNA"/>
</dbReference>
<dbReference type="InterPro" id="IPR024084">
    <property type="entry name" value="IsoPropMal-DH-like_dom"/>
</dbReference>
<dbReference type="SUPFAM" id="SSF53659">
    <property type="entry name" value="Isocitrate/Isopropylmalate dehydrogenase-like"/>
    <property type="match status" value="1"/>
</dbReference>
<dbReference type="RefSeq" id="WP_369184841.1">
    <property type="nucleotide sequence ID" value="NZ_CP163445.1"/>
</dbReference>
<protein>
    <submittedName>
        <fullName evidence="2">Isocitrate/isopropylmalate family dehydrogenase</fullName>
    </submittedName>
</protein>
<reference evidence="2" key="1">
    <citation type="submission" date="2024-07" db="EMBL/GenBank/DDBJ databases">
        <authorList>
            <person name="Yu S.T."/>
        </authorList>
    </citation>
    <scope>NUCLEOTIDE SEQUENCE</scope>
    <source>
        <strain evidence="2">Y1</strain>
    </source>
</reference>
<evidence type="ECO:0000313" key="2">
    <source>
        <dbReference type="EMBL" id="XDQ82474.1"/>
    </source>
</evidence>
<dbReference type="AlphaFoldDB" id="A0AB39TTL7"/>